<feature type="transmembrane region" description="Helical" evidence="6">
    <location>
        <begin position="268"/>
        <end position="296"/>
    </location>
</feature>
<evidence type="ECO:0000256" key="4">
    <source>
        <dbReference type="ARBA" id="ARBA00022989"/>
    </source>
</evidence>
<dbReference type="AlphaFoldDB" id="A0A561C2H8"/>
<dbReference type="InterPro" id="IPR001851">
    <property type="entry name" value="ABC_transp_permease"/>
</dbReference>
<reference evidence="7 8" key="1">
    <citation type="submission" date="2019-06" db="EMBL/GenBank/DDBJ databases">
        <title>Sorghum-associated microbial communities from plants grown in Nebraska, USA.</title>
        <authorList>
            <person name="Schachtman D."/>
        </authorList>
    </citation>
    <scope>NUCLEOTIDE SEQUENCE [LARGE SCALE GENOMIC DNA]</scope>
    <source>
        <strain evidence="7 8">T529</strain>
    </source>
</reference>
<organism evidence="7 8">
    <name type="scientific">Variovorax beijingensis</name>
    <dbReference type="NCBI Taxonomy" id="2496117"/>
    <lineage>
        <taxon>Bacteria</taxon>
        <taxon>Pseudomonadati</taxon>
        <taxon>Pseudomonadota</taxon>
        <taxon>Betaproteobacteria</taxon>
        <taxon>Burkholderiales</taxon>
        <taxon>Comamonadaceae</taxon>
        <taxon>Variovorax</taxon>
    </lineage>
</organism>
<feature type="transmembrane region" description="Helical" evidence="6">
    <location>
        <begin position="326"/>
        <end position="347"/>
    </location>
</feature>
<evidence type="ECO:0000313" key="7">
    <source>
        <dbReference type="EMBL" id="TWD85267.1"/>
    </source>
</evidence>
<dbReference type="Proteomes" id="UP000319722">
    <property type="component" value="Unassembled WGS sequence"/>
</dbReference>
<gene>
    <name evidence="7" type="ORF">FB547_106354</name>
</gene>
<keyword evidence="3 6" id="KW-0812">Transmembrane</keyword>
<keyword evidence="5 6" id="KW-0472">Membrane</keyword>
<dbReference type="CDD" id="cd06581">
    <property type="entry name" value="TM_PBP1_LivM_like"/>
    <property type="match status" value="1"/>
</dbReference>
<dbReference type="PANTHER" id="PTHR30482">
    <property type="entry name" value="HIGH-AFFINITY BRANCHED-CHAIN AMINO ACID TRANSPORT SYSTEM PERMEASE"/>
    <property type="match status" value="1"/>
</dbReference>
<evidence type="ECO:0000256" key="2">
    <source>
        <dbReference type="ARBA" id="ARBA00022475"/>
    </source>
</evidence>
<name>A0A561C2H8_9BURK</name>
<accession>A0A561C2H8</accession>
<sequence>MFLKRLLSNDMPRSRLLALLLLALFIALAFAPFIFPGVKALSVAAKILVFVVLVASFDLLLGYTGIVSFAHTMFFGIGAYGIAISASRLGPSWGAVLLGLAASLAVSLVLSFAIGLFSLRVRAIFFAMITLAVASAFQTLASQLSDFTGGEDGLTFKLPELISPSFEFAEEPFLGVSLDGRLLCYYLLFVAAVVLMLALLRIVNSPFGRVLQAIRENEFRAEAIGYRVVVYRTTAAVLSALFATLAGAMLAIWLRYNGPDTSLSFEIMIDVLLIVVIGGMGTIYGAAIGAVLFVVAQSYLQDLLRVGSEAASGLPWLAALLSPDRWLLWLGVLFVLSVYYFPTGIVGKLRARAAR</sequence>
<comment type="caution">
    <text evidence="7">The sequence shown here is derived from an EMBL/GenBank/DDBJ whole genome shotgun (WGS) entry which is preliminary data.</text>
</comment>
<dbReference type="EMBL" id="VIVL01000006">
    <property type="protein sequence ID" value="TWD85267.1"/>
    <property type="molecule type" value="Genomic_DNA"/>
</dbReference>
<dbReference type="Pfam" id="PF02653">
    <property type="entry name" value="BPD_transp_2"/>
    <property type="match status" value="1"/>
</dbReference>
<feature type="transmembrane region" description="Helical" evidence="6">
    <location>
        <begin position="183"/>
        <end position="203"/>
    </location>
</feature>
<feature type="transmembrane region" description="Helical" evidence="6">
    <location>
        <begin position="50"/>
        <end position="83"/>
    </location>
</feature>
<keyword evidence="4 6" id="KW-1133">Transmembrane helix</keyword>
<comment type="subcellular location">
    <subcellularLocation>
        <location evidence="1">Cell membrane</location>
        <topology evidence="1">Multi-pass membrane protein</topology>
    </subcellularLocation>
</comment>
<evidence type="ECO:0000256" key="1">
    <source>
        <dbReference type="ARBA" id="ARBA00004651"/>
    </source>
</evidence>
<keyword evidence="2" id="KW-1003">Cell membrane</keyword>
<evidence type="ECO:0000256" key="3">
    <source>
        <dbReference type="ARBA" id="ARBA00022692"/>
    </source>
</evidence>
<dbReference type="InterPro" id="IPR043428">
    <property type="entry name" value="LivM-like"/>
</dbReference>
<protein>
    <submittedName>
        <fullName evidence="7">Amino acid/amide ABC transporter membrane protein 2 (HAAT family)</fullName>
    </submittedName>
</protein>
<feature type="transmembrane region" description="Helical" evidence="6">
    <location>
        <begin position="95"/>
        <end position="117"/>
    </location>
</feature>
<dbReference type="RefSeq" id="WP_145745161.1">
    <property type="nucleotide sequence ID" value="NZ_VIVL01000006.1"/>
</dbReference>
<proteinExistence type="predicted"/>
<feature type="transmembrane region" description="Helical" evidence="6">
    <location>
        <begin position="123"/>
        <end position="141"/>
    </location>
</feature>
<dbReference type="OrthoDB" id="9814461at2"/>
<dbReference type="GO" id="GO:0015658">
    <property type="term" value="F:branched-chain amino acid transmembrane transporter activity"/>
    <property type="evidence" value="ECO:0007669"/>
    <property type="project" value="InterPro"/>
</dbReference>
<evidence type="ECO:0000256" key="6">
    <source>
        <dbReference type="SAM" id="Phobius"/>
    </source>
</evidence>
<evidence type="ECO:0000313" key="8">
    <source>
        <dbReference type="Proteomes" id="UP000319722"/>
    </source>
</evidence>
<evidence type="ECO:0000256" key="5">
    <source>
        <dbReference type="ARBA" id="ARBA00023136"/>
    </source>
</evidence>
<dbReference type="PANTHER" id="PTHR30482:SF17">
    <property type="entry name" value="ABC TRANSPORTER ATP-BINDING PROTEIN"/>
    <property type="match status" value="1"/>
</dbReference>
<dbReference type="GO" id="GO:0005886">
    <property type="term" value="C:plasma membrane"/>
    <property type="evidence" value="ECO:0007669"/>
    <property type="project" value="UniProtKB-SubCell"/>
</dbReference>
<feature type="transmembrane region" description="Helical" evidence="6">
    <location>
        <begin position="235"/>
        <end position="256"/>
    </location>
</feature>